<dbReference type="GO" id="GO:0005634">
    <property type="term" value="C:nucleus"/>
    <property type="evidence" value="ECO:0007669"/>
    <property type="project" value="TreeGrafter"/>
</dbReference>
<dbReference type="GO" id="GO:0061630">
    <property type="term" value="F:ubiquitin protein ligase activity"/>
    <property type="evidence" value="ECO:0007669"/>
    <property type="project" value="TreeGrafter"/>
</dbReference>
<feature type="domain" description="CHY-type" evidence="7">
    <location>
        <begin position="55"/>
        <end position="122"/>
    </location>
</feature>
<dbReference type="PANTHER" id="PTHR21319:SF53">
    <property type="entry name" value="RING FINGER AND CHY ZINC FINGER DOMAIN-CONTAINING PROTEIN 1"/>
    <property type="match status" value="1"/>
</dbReference>
<evidence type="ECO:0000259" key="6">
    <source>
        <dbReference type="PROSITE" id="PS50089"/>
    </source>
</evidence>
<protein>
    <recommendedName>
        <fullName evidence="11">Ring finger and CHY zinc finger domain containing 1</fullName>
    </recommendedName>
</protein>
<reference evidence="9" key="2">
    <citation type="submission" date="2025-08" db="UniProtKB">
        <authorList>
            <consortium name="Ensembl"/>
        </authorList>
    </citation>
    <scope>IDENTIFICATION</scope>
</reference>
<feature type="domain" description="CTCHY-type" evidence="8">
    <location>
        <begin position="124"/>
        <end position="186"/>
    </location>
</feature>
<dbReference type="GeneTree" id="ENSGT00940000165184"/>
<dbReference type="InterPro" id="IPR037275">
    <property type="entry name" value="Znf_CTCHY_sf"/>
</dbReference>
<proteinExistence type="predicted"/>
<dbReference type="Proteomes" id="UP000007635">
    <property type="component" value="Chromosome XIII"/>
</dbReference>
<evidence type="ECO:0000256" key="5">
    <source>
        <dbReference type="SAM" id="MobiDB-lite"/>
    </source>
</evidence>
<dbReference type="PROSITE" id="PS51266">
    <property type="entry name" value="ZF_CHY"/>
    <property type="match status" value="1"/>
</dbReference>
<keyword evidence="1" id="KW-0479">Metal-binding</keyword>
<keyword evidence="2 4" id="KW-0863">Zinc-finger</keyword>
<evidence type="ECO:0000256" key="1">
    <source>
        <dbReference type="ARBA" id="ARBA00022723"/>
    </source>
</evidence>
<dbReference type="InterPro" id="IPR008913">
    <property type="entry name" value="Znf_CHY"/>
</dbReference>
<dbReference type="Gene3D" id="2.20.28.10">
    <property type="match status" value="1"/>
</dbReference>
<dbReference type="GO" id="GO:0008270">
    <property type="term" value="F:zinc ion binding"/>
    <property type="evidence" value="ECO:0007669"/>
    <property type="project" value="UniProtKB-KW"/>
</dbReference>
<dbReference type="InterPro" id="IPR037274">
    <property type="entry name" value="Znf_CHY_sf"/>
</dbReference>
<dbReference type="Pfam" id="PF14599">
    <property type="entry name" value="zinc_ribbon_6"/>
    <property type="match status" value="1"/>
</dbReference>
<dbReference type="SMART" id="SM00184">
    <property type="entry name" value="RING"/>
    <property type="match status" value="1"/>
</dbReference>
<evidence type="ECO:0000256" key="4">
    <source>
        <dbReference type="PROSITE-ProRule" id="PRU00601"/>
    </source>
</evidence>
<feature type="compositionally biased region" description="Basic and acidic residues" evidence="5">
    <location>
        <begin position="340"/>
        <end position="353"/>
    </location>
</feature>
<dbReference type="Ensembl" id="ENSGACT00000050252.1">
    <property type="protein sequence ID" value="ENSGACP00000070828.1"/>
    <property type="gene ID" value="ENSGACG00000013302.2"/>
</dbReference>
<dbReference type="FunFam" id="3.30.40.10:FF:000188">
    <property type="entry name" value="RING finger and CHY zinc finger domain-containing protein 1"/>
    <property type="match status" value="1"/>
</dbReference>
<dbReference type="InterPro" id="IPR039512">
    <property type="entry name" value="RCHY1_zinc-ribbon"/>
</dbReference>
<evidence type="ECO:0000259" key="7">
    <source>
        <dbReference type="PROSITE" id="PS51266"/>
    </source>
</evidence>
<evidence type="ECO:0000313" key="10">
    <source>
        <dbReference type="Proteomes" id="UP000007635"/>
    </source>
</evidence>
<accession>A0AAQ4S6T2</accession>
<dbReference type="CDD" id="cd16464">
    <property type="entry name" value="RING-H2_Pirh2-like"/>
    <property type="match status" value="1"/>
</dbReference>
<dbReference type="AlphaFoldDB" id="A0AAQ4S6T2"/>
<evidence type="ECO:0000259" key="8">
    <source>
        <dbReference type="PROSITE" id="PS51270"/>
    </source>
</evidence>
<dbReference type="GO" id="GO:0006511">
    <property type="term" value="P:ubiquitin-dependent protein catabolic process"/>
    <property type="evidence" value="ECO:0007669"/>
    <property type="project" value="TreeGrafter"/>
</dbReference>
<dbReference type="SUPFAM" id="SSF161219">
    <property type="entry name" value="CHY zinc finger-like"/>
    <property type="match status" value="1"/>
</dbReference>
<name>A0AAQ4S6T2_GASAC</name>
<dbReference type="SUPFAM" id="SSF161245">
    <property type="entry name" value="Zinc hairpin stack"/>
    <property type="match status" value="1"/>
</dbReference>
<evidence type="ECO:0000256" key="3">
    <source>
        <dbReference type="ARBA" id="ARBA00022833"/>
    </source>
</evidence>
<reference evidence="9 10" key="1">
    <citation type="journal article" date="2021" name="G3 (Bethesda)">
        <title>Improved contiguity of the threespine stickleback genome using long-read sequencing.</title>
        <authorList>
            <person name="Nath S."/>
            <person name="Shaw D.E."/>
            <person name="White M.A."/>
        </authorList>
    </citation>
    <scope>NUCLEOTIDE SEQUENCE [LARGE SCALE GENOMIC DNA]</scope>
    <source>
        <strain evidence="9 10">Lake Benthic</strain>
    </source>
</reference>
<dbReference type="KEGG" id="gat:120831160"/>
<dbReference type="Gene3D" id="3.30.40.10">
    <property type="entry name" value="Zinc/RING finger domain, C3HC4 (zinc finger)"/>
    <property type="match status" value="1"/>
</dbReference>
<feature type="domain" description="RING-type" evidence="6">
    <location>
        <begin position="187"/>
        <end position="229"/>
    </location>
</feature>
<reference evidence="9" key="3">
    <citation type="submission" date="2025-09" db="UniProtKB">
        <authorList>
            <consortium name="Ensembl"/>
        </authorList>
    </citation>
    <scope>IDENTIFICATION</scope>
</reference>
<dbReference type="PANTHER" id="PTHR21319">
    <property type="entry name" value="RING FINGER AND CHY ZINC FINGER DOMAIN-CONTAINING PROTEIN 1"/>
    <property type="match status" value="1"/>
</dbReference>
<dbReference type="PROSITE" id="PS51270">
    <property type="entry name" value="ZF_CTCHY"/>
    <property type="match status" value="1"/>
</dbReference>
<keyword evidence="10" id="KW-1185">Reference proteome</keyword>
<dbReference type="InterPro" id="IPR017921">
    <property type="entry name" value="Znf_CTCHY"/>
</dbReference>
<dbReference type="SUPFAM" id="SSF57850">
    <property type="entry name" value="RING/U-box"/>
    <property type="match status" value="1"/>
</dbReference>
<evidence type="ECO:0000313" key="9">
    <source>
        <dbReference type="Ensembl" id="ENSGACP00000070828.1"/>
    </source>
</evidence>
<dbReference type="PROSITE" id="PS50089">
    <property type="entry name" value="ZF_RING_2"/>
    <property type="match status" value="1"/>
</dbReference>
<organism evidence="9 10">
    <name type="scientific">Gasterosteus aculeatus aculeatus</name>
    <name type="common">three-spined stickleback</name>
    <dbReference type="NCBI Taxonomy" id="481459"/>
    <lineage>
        <taxon>Eukaryota</taxon>
        <taxon>Metazoa</taxon>
        <taxon>Chordata</taxon>
        <taxon>Craniata</taxon>
        <taxon>Vertebrata</taxon>
        <taxon>Euteleostomi</taxon>
        <taxon>Actinopterygii</taxon>
        <taxon>Neopterygii</taxon>
        <taxon>Teleostei</taxon>
        <taxon>Neoteleostei</taxon>
        <taxon>Acanthomorphata</taxon>
        <taxon>Eupercaria</taxon>
        <taxon>Perciformes</taxon>
        <taxon>Cottioidei</taxon>
        <taxon>Gasterosteales</taxon>
        <taxon>Gasterosteidae</taxon>
        <taxon>Gasterosteus</taxon>
    </lineage>
</organism>
<sequence>MLRLWFQGRTTEQLCLVRRKGNEEEKEESAPMSPMPRCCTGFDTRRREALSHGRIMASPAGCEHYERSCLLKAPCCGKLYVCRLCHDAKENHEMDRFKVTEVQCSECQTVQQAQQTCQQCHAQFGEYYCDICHLFDKDKKQYHCQPCGICRIGPREEYFHCVKCNLCLTEALRGNHKCVENVSRQNCPVCMEDIHTSRIGAHVLPCGHLLHKTCFRDMIKMGAYRCPLCMHSACEMEEYWDQIDIEISMSPMPHEYSGATVKIICNDCQTHCTVPFHVLGMKCSGCGSYNTAQDGGLIQQQPPPQQQDAENETEAEQQDAENEAETESEQQDAENEAETESERTDEPRSPAAD</sequence>
<dbReference type="CTD" id="25898"/>
<dbReference type="RefSeq" id="XP_040052317.1">
    <property type="nucleotide sequence ID" value="XM_040196383.1"/>
</dbReference>
<evidence type="ECO:0000256" key="2">
    <source>
        <dbReference type="ARBA" id="ARBA00022771"/>
    </source>
</evidence>
<dbReference type="InterPro" id="IPR001841">
    <property type="entry name" value="Znf_RING"/>
</dbReference>
<feature type="region of interest" description="Disordered" evidence="5">
    <location>
        <begin position="294"/>
        <end position="353"/>
    </location>
</feature>
<evidence type="ECO:0008006" key="11">
    <source>
        <dbReference type="Google" id="ProtNLM"/>
    </source>
</evidence>
<dbReference type="InterPro" id="IPR013083">
    <property type="entry name" value="Znf_RING/FYVE/PHD"/>
</dbReference>
<dbReference type="GO" id="GO:0016567">
    <property type="term" value="P:protein ubiquitination"/>
    <property type="evidence" value="ECO:0007669"/>
    <property type="project" value="TreeGrafter"/>
</dbReference>
<dbReference type="GeneID" id="120831160"/>
<dbReference type="Pfam" id="PF05495">
    <property type="entry name" value="zf-CHY"/>
    <property type="match status" value="1"/>
</dbReference>
<feature type="compositionally biased region" description="Acidic residues" evidence="5">
    <location>
        <begin position="309"/>
        <end position="339"/>
    </location>
</feature>
<keyword evidence="3" id="KW-0862">Zinc</keyword>
<dbReference type="Pfam" id="PF13639">
    <property type="entry name" value="zf-RING_2"/>
    <property type="match status" value="1"/>
</dbReference>